<dbReference type="Proteomes" id="UP001162164">
    <property type="component" value="Unassembled WGS sequence"/>
</dbReference>
<organism evidence="1 2">
    <name type="scientific">Molorchus minor</name>
    <dbReference type="NCBI Taxonomy" id="1323400"/>
    <lineage>
        <taxon>Eukaryota</taxon>
        <taxon>Metazoa</taxon>
        <taxon>Ecdysozoa</taxon>
        <taxon>Arthropoda</taxon>
        <taxon>Hexapoda</taxon>
        <taxon>Insecta</taxon>
        <taxon>Pterygota</taxon>
        <taxon>Neoptera</taxon>
        <taxon>Endopterygota</taxon>
        <taxon>Coleoptera</taxon>
        <taxon>Polyphaga</taxon>
        <taxon>Cucujiformia</taxon>
        <taxon>Chrysomeloidea</taxon>
        <taxon>Cerambycidae</taxon>
        <taxon>Lamiinae</taxon>
        <taxon>Monochamini</taxon>
        <taxon>Molorchus</taxon>
    </lineage>
</organism>
<proteinExistence type="predicted"/>
<comment type="caution">
    <text evidence="1">The sequence shown here is derived from an EMBL/GenBank/DDBJ whole genome shotgun (WGS) entry which is preliminary data.</text>
</comment>
<gene>
    <name evidence="1" type="ORF">NQ317_002342</name>
</gene>
<name>A0ABQ9IR43_9CUCU</name>
<reference evidence="1" key="1">
    <citation type="journal article" date="2023" name="Insect Mol. Biol.">
        <title>Genome sequencing provides insights into the evolution of gene families encoding plant cell wall-degrading enzymes in longhorned beetles.</title>
        <authorList>
            <person name="Shin N.R."/>
            <person name="Okamura Y."/>
            <person name="Kirsch R."/>
            <person name="Pauchet Y."/>
        </authorList>
    </citation>
    <scope>NUCLEOTIDE SEQUENCE</scope>
    <source>
        <strain evidence="1">MMC_N1</strain>
    </source>
</reference>
<evidence type="ECO:0000313" key="1">
    <source>
        <dbReference type="EMBL" id="KAJ8957295.1"/>
    </source>
</evidence>
<dbReference type="SUPFAM" id="SSF52096">
    <property type="entry name" value="ClpP/crotonase"/>
    <property type="match status" value="1"/>
</dbReference>
<protein>
    <submittedName>
        <fullName evidence="1">Uncharacterized protein</fullName>
    </submittedName>
</protein>
<keyword evidence="2" id="KW-1185">Reference proteome</keyword>
<dbReference type="Gene3D" id="3.90.226.10">
    <property type="entry name" value="2-enoyl-CoA Hydratase, Chain A, domain 1"/>
    <property type="match status" value="1"/>
</dbReference>
<sequence length="107" mass="12006">MTAVIHEGDVCDTSRRKRITFYIALNVSGKMIVDFHKCVSELEHWKGGKAVLLCGLGNNFCSGGDLDFARSTGTPKEGFYVSYLMQDVLRIFRKLPFVTFSLIHGSR</sequence>
<dbReference type="EMBL" id="JAPWTJ010003401">
    <property type="protein sequence ID" value="KAJ8957295.1"/>
    <property type="molecule type" value="Genomic_DNA"/>
</dbReference>
<accession>A0ABQ9IR43</accession>
<evidence type="ECO:0000313" key="2">
    <source>
        <dbReference type="Proteomes" id="UP001162164"/>
    </source>
</evidence>
<dbReference type="InterPro" id="IPR029045">
    <property type="entry name" value="ClpP/crotonase-like_dom_sf"/>
</dbReference>